<dbReference type="AlphaFoldDB" id="R7WS75"/>
<keyword evidence="1" id="KW-0812">Transmembrane</keyword>
<reference evidence="2 3" key="1">
    <citation type="journal article" date="2013" name="Genome Announc.">
        <title>Draft Genome Sequence of Rhodococcus rhodnii Strain LMG5362, a Symbiont of Rhodnius prolixus (Hemiptera, Reduviidae, Triatominae), the Principle Vector of Trypanosoma cruzi.</title>
        <authorList>
            <person name="Pachebat J.A."/>
            <person name="van Keulen G."/>
            <person name="Whitten M.M."/>
            <person name="Girdwood S."/>
            <person name="Del Sol R."/>
            <person name="Dyson P.J."/>
            <person name="Facey P.D."/>
        </authorList>
    </citation>
    <scope>NUCLEOTIDE SEQUENCE [LARGE SCALE GENOMIC DNA]</scope>
    <source>
        <strain evidence="2 3">LMG 5362</strain>
    </source>
</reference>
<dbReference type="RefSeq" id="WP_010836456.1">
    <property type="nucleotide sequence ID" value="NZ_APMY01000010.1"/>
</dbReference>
<feature type="transmembrane region" description="Helical" evidence="1">
    <location>
        <begin position="51"/>
        <end position="70"/>
    </location>
</feature>
<feature type="transmembrane region" description="Helical" evidence="1">
    <location>
        <begin position="147"/>
        <end position="166"/>
    </location>
</feature>
<comment type="caution">
    <text evidence="2">The sequence shown here is derived from an EMBL/GenBank/DDBJ whole genome shotgun (WGS) entry which is preliminary data.</text>
</comment>
<name>R7WS75_9NOCA</name>
<accession>R7WS75</accession>
<keyword evidence="1" id="KW-1133">Transmembrane helix</keyword>
<evidence type="ECO:0000256" key="1">
    <source>
        <dbReference type="SAM" id="Phobius"/>
    </source>
</evidence>
<dbReference type="eggNOG" id="ENOG5032RGE">
    <property type="taxonomic scope" value="Bacteria"/>
</dbReference>
<keyword evidence="3" id="KW-1185">Reference proteome</keyword>
<evidence type="ECO:0000313" key="2">
    <source>
        <dbReference type="EMBL" id="EOM78192.1"/>
    </source>
</evidence>
<organism evidence="2 3">
    <name type="scientific">Rhodococcus rhodnii LMG 5362</name>
    <dbReference type="NCBI Taxonomy" id="1273125"/>
    <lineage>
        <taxon>Bacteria</taxon>
        <taxon>Bacillati</taxon>
        <taxon>Actinomycetota</taxon>
        <taxon>Actinomycetes</taxon>
        <taxon>Mycobacteriales</taxon>
        <taxon>Nocardiaceae</taxon>
        <taxon>Rhodococcus</taxon>
    </lineage>
</organism>
<sequence>MTSTTSRTATPARHHAGHPVLWYLLARWPSLVALVVLLVKSPGEPDPHVTSMIIVTAAMCYLAAASVGSPRSGWPMVALASVAVVAAGVAGLDPTLVLIVAAAGFTVVGLLRRSRIDVREFVLQAAAFAGFTCLALAAMFAAPLVSVYLAAAAAIGHAVWDAIYWIRGRVVPRSLTEFCFVLDLGLGVLLLLAAWHVLPF</sequence>
<feature type="transmembrane region" description="Helical" evidence="1">
    <location>
        <begin position="20"/>
        <end position="39"/>
    </location>
</feature>
<dbReference type="EMBL" id="APMY01000010">
    <property type="protein sequence ID" value="EOM78192.1"/>
    <property type="molecule type" value="Genomic_DNA"/>
</dbReference>
<dbReference type="Proteomes" id="UP000013525">
    <property type="component" value="Unassembled WGS sequence"/>
</dbReference>
<feature type="transmembrane region" description="Helical" evidence="1">
    <location>
        <begin position="178"/>
        <end position="198"/>
    </location>
</feature>
<dbReference type="PATRIC" id="fig|1273125.3.peg.375"/>
<gene>
    <name evidence="2" type="ORF">Rrhod_0383</name>
</gene>
<protein>
    <submittedName>
        <fullName evidence="2">Uncharacterized protein</fullName>
    </submittedName>
</protein>
<feature type="transmembrane region" description="Helical" evidence="1">
    <location>
        <begin position="76"/>
        <end position="109"/>
    </location>
</feature>
<feature type="transmembrane region" description="Helical" evidence="1">
    <location>
        <begin position="121"/>
        <end position="141"/>
    </location>
</feature>
<keyword evidence="1" id="KW-0472">Membrane</keyword>
<proteinExistence type="predicted"/>
<evidence type="ECO:0000313" key="3">
    <source>
        <dbReference type="Proteomes" id="UP000013525"/>
    </source>
</evidence>